<dbReference type="GO" id="GO:0015031">
    <property type="term" value="P:protein transport"/>
    <property type="evidence" value="ECO:0007669"/>
    <property type="project" value="UniProtKB-KW"/>
</dbReference>
<dbReference type="InterPro" id="IPR015943">
    <property type="entry name" value="WD40/YVTN_repeat-like_dom_sf"/>
</dbReference>
<gene>
    <name evidence="12" type="ORF">PSIN1315_LOCUS8475</name>
</gene>
<dbReference type="GO" id="GO:0006888">
    <property type="term" value="P:endoplasmic reticulum to Golgi vesicle-mediated transport"/>
    <property type="evidence" value="ECO:0007669"/>
    <property type="project" value="TreeGrafter"/>
</dbReference>
<sequence>MASRAEDDARLAGVAPPLGRLTAAAFAPDGAQLAVGGAAGDVRALSWPSLQEVPLAAGVAHGDTINALAYSEDGALLVSTGADGKCVVRAAAGGGQANDLGALLSGAAKGSLRGAAFASGRLFTGCNVKGEGHVVKWRLTSEGAAVEQRRRIFREPLTSLAAGDAEGGGALVAAGSSEGDVMLLTGGLATRSLYRAAHGIFVTAVAVAPGGLAAASVSADAGVRVLRAPRGSVGTLGSLLFLLALMIITIAAAVLVVQAHLLVAAPPCTM</sequence>
<dbReference type="PANTHER" id="PTHR23284">
    <property type="entry name" value="PROLACTIN REGULATORY ELEMENT BINDING PROTEIN"/>
    <property type="match status" value="1"/>
</dbReference>
<dbReference type="SUPFAM" id="SSF69322">
    <property type="entry name" value="Tricorn protease domain 2"/>
    <property type="match status" value="1"/>
</dbReference>
<keyword evidence="5" id="KW-0677">Repeat</keyword>
<evidence type="ECO:0000256" key="11">
    <source>
        <dbReference type="SAM" id="Phobius"/>
    </source>
</evidence>
<dbReference type="InterPro" id="IPR045260">
    <property type="entry name" value="Sec12-like"/>
</dbReference>
<dbReference type="GO" id="GO:0005085">
    <property type="term" value="F:guanyl-nucleotide exchange factor activity"/>
    <property type="evidence" value="ECO:0007669"/>
    <property type="project" value="InterPro"/>
</dbReference>
<dbReference type="InterPro" id="IPR001680">
    <property type="entry name" value="WD40_rpt"/>
</dbReference>
<evidence type="ECO:0000256" key="7">
    <source>
        <dbReference type="ARBA" id="ARBA00022892"/>
    </source>
</evidence>
<dbReference type="Pfam" id="PF00400">
    <property type="entry name" value="WD40"/>
    <property type="match status" value="1"/>
</dbReference>
<dbReference type="Gene3D" id="2.130.10.10">
    <property type="entry name" value="YVTN repeat-like/Quinoprotein amine dehydrogenase"/>
    <property type="match status" value="1"/>
</dbReference>
<evidence type="ECO:0000256" key="5">
    <source>
        <dbReference type="ARBA" id="ARBA00022737"/>
    </source>
</evidence>
<keyword evidence="4 11" id="KW-0812">Transmembrane</keyword>
<protein>
    <submittedName>
        <fullName evidence="12">Uncharacterized protein</fullName>
    </submittedName>
</protein>
<evidence type="ECO:0000256" key="3">
    <source>
        <dbReference type="ARBA" id="ARBA00022574"/>
    </source>
</evidence>
<dbReference type="PANTHER" id="PTHR23284:SF0">
    <property type="entry name" value="PROLACTIN REGULATORY ELEMENT-BINDING PROTEIN"/>
    <property type="match status" value="1"/>
</dbReference>
<dbReference type="GO" id="GO:0003400">
    <property type="term" value="P:regulation of COPII vesicle coating"/>
    <property type="evidence" value="ECO:0007669"/>
    <property type="project" value="TreeGrafter"/>
</dbReference>
<dbReference type="GO" id="GO:0005789">
    <property type="term" value="C:endoplasmic reticulum membrane"/>
    <property type="evidence" value="ECO:0007669"/>
    <property type="project" value="UniProtKB-SubCell"/>
</dbReference>
<feature type="transmembrane region" description="Helical" evidence="11">
    <location>
        <begin position="239"/>
        <end position="263"/>
    </location>
</feature>
<proteinExistence type="predicted"/>
<reference evidence="12" key="1">
    <citation type="submission" date="2021-01" db="EMBL/GenBank/DDBJ databases">
        <authorList>
            <person name="Corre E."/>
            <person name="Pelletier E."/>
            <person name="Niang G."/>
            <person name="Scheremetjew M."/>
            <person name="Finn R."/>
            <person name="Kale V."/>
            <person name="Holt S."/>
            <person name="Cochrane G."/>
            <person name="Meng A."/>
            <person name="Brown T."/>
            <person name="Cohen L."/>
        </authorList>
    </citation>
    <scope>NUCLEOTIDE SEQUENCE</scope>
    <source>
        <strain evidence="12">RCC927</strain>
    </source>
</reference>
<evidence type="ECO:0000256" key="4">
    <source>
        <dbReference type="ARBA" id="ARBA00022692"/>
    </source>
</evidence>
<accession>A0A7S3FDN5</accession>
<evidence type="ECO:0000256" key="2">
    <source>
        <dbReference type="ARBA" id="ARBA00022448"/>
    </source>
</evidence>
<keyword evidence="10 11" id="KW-0472">Membrane</keyword>
<evidence type="ECO:0000256" key="9">
    <source>
        <dbReference type="ARBA" id="ARBA00022989"/>
    </source>
</evidence>
<evidence type="ECO:0000256" key="1">
    <source>
        <dbReference type="ARBA" id="ARBA00004389"/>
    </source>
</evidence>
<feature type="transmembrane region" description="Helical" evidence="11">
    <location>
        <begin position="200"/>
        <end position="219"/>
    </location>
</feature>
<keyword evidence="9 11" id="KW-1133">Transmembrane helix</keyword>
<keyword evidence="6" id="KW-0256">Endoplasmic reticulum</keyword>
<evidence type="ECO:0000256" key="8">
    <source>
        <dbReference type="ARBA" id="ARBA00022927"/>
    </source>
</evidence>
<dbReference type="EMBL" id="HBHY01013232">
    <property type="protein sequence ID" value="CAE0141647.1"/>
    <property type="molecule type" value="Transcribed_RNA"/>
</dbReference>
<evidence type="ECO:0000313" key="12">
    <source>
        <dbReference type="EMBL" id="CAE0141647.1"/>
    </source>
</evidence>
<evidence type="ECO:0000256" key="10">
    <source>
        <dbReference type="ARBA" id="ARBA00023136"/>
    </source>
</evidence>
<keyword evidence="8" id="KW-0653">Protein transport</keyword>
<name>A0A7S3FDN5_9VIRI</name>
<evidence type="ECO:0000256" key="6">
    <source>
        <dbReference type="ARBA" id="ARBA00022824"/>
    </source>
</evidence>
<dbReference type="SMART" id="SM00320">
    <property type="entry name" value="WD40"/>
    <property type="match status" value="3"/>
</dbReference>
<dbReference type="AlphaFoldDB" id="A0A7S3FDN5"/>
<comment type="subcellular location">
    <subcellularLocation>
        <location evidence="1">Endoplasmic reticulum membrane</location>
        <topology evidence="1">Single-pass membrane protein</topology>
    </subcellularLocation>
</comment>
<organism evidence="12">
    <name type="scientific">Prasinoderma singulare</name>
    <dbReference type="NCBI Taxonomy" id="676789"/>
    <lineage>
        <taxon>Eukaryota</taxon>
        <taxon>Viridiplantae</taxon>
        <taxon>Prasinodermophyta</taxon>
        <taxon>Prasinodermophyceae</taxon>
        <taxon>Prasinodermales</taxon>
        <taxon>Prasinodermaceae</taxon>
        <taxon>Prasinoderma</taxon>
    </lineage>
</organism>
<keyword evidence="2" id="KW-0813">Transport</keyword>
<keyword evidence="3" id="KW-0853">WD repeat</keyword>
<keyword evidence="7" id="KW-0931">ER-Golgi transport</keyword>